<dbReference type="Gene3D" id="3.40.640.10">
    <property type="entry name" value="Type I PLP-dependent aspartate aminotransferase-like (Major domain)"/>
    <property type="match status" value="1"/>
</dbReference>
<keyword evidence="5" id="KW-0032">Aminotransferase</keyword>
<keyword evidence="5" id="KW-0808">Transferase</keyword>
<dbReference type="RefSeq" id="WP_042523359.1">
    <property type="nucleotide sequence ID" value="NZ_AP023188.1"/>
</dbReference>
<dbReference type="InterPro" id="IPR015424">
    <property type="entry name" value="PyrdxlP-dep_Trfase"/>
</dbReference>
<dbReference type="Proteomes" id="UP000565155">
    <property type="component" value="Unassembled WGS sequence"/>
</dbReference>
<dbReference type="PROSITE" id="PS00600">
    <property type="entry name" value="AA_TRANSFER_CLASS_3"/>
    <property type="match status" value="1"/>
</dbReference>
<evidence type="ECO:0000256" key="2">
    <source>
        <dbReference type="ARBA" id="ARBA00008954"/>
    </source>
</evidence>
<name>A0A7Y0MX60_VIBAL</name>
<dbReference type="PANTHER" id="PTHR43094:SF1">
    <property type="entry name" value="AMINOTRANSFERASE CLASS-III"/>
    <property type="match status" value="1"/>
</dbReference>
<proteinExistence type="inferred from homology"/>
<dbReference type="InterPro" id="IPR049704">
    <property type="entry name" value="Aminotrans_3_PPA_site"/>
</dbReference>
<evidence type="ECO:0000256" key="4">
    <source>
        <dbReference type="RuleBase" id="RU003560"/>
    </source>
</evidence>
<evidence type="ECO:0000313" key="5">
    <source>
        <dbReference type="EMBL" id="NMR74144.1"/>
    </source>
</evidence>
<dbReference type="NCBIfam" id="NF004755">
    <property type="entry name" value="PRK06082.1"/>
    <property type="match status" value="1"/>
</dbReference>
<dbReference type="CDD" id="cd00610">
    <property type="entry name" value="OAT_like"/>
    <property type="match status" value="1"/>
</dbReference>
<accession>A0A7Y0MX60</accession>
<dbReference type="AlphaFoldDB" id="A0A7Y0MX60"/>
<sequence length="459" mass="50653">MTQNIKPTHFRSEGDVNTTPARQAWNASMDDERTQALLKRDSEVFLHQAMSTPCLDTLEAAEGIYIQDATGKKYMDFHGNNVHQLGYGHPHVIKRVQEQIAKLPFSPRRFTNETAIECAEKLTQICGGELNRVLFAPGGTSAVGMALKLARHITGNYKVVSLWDSFHGASLDAISVGGEACFRQGMGPLMAGVERIPPAVSYRGAFPVADGSDVHYADYLEYVIEKEGGVGAFIAEAVRNTDVQVPSKTYWKRIREICDKHNVMLIIDDIPNGMGRSGEWFTYQAYDIEPDMLCIGKGLGGGLVPIAAMVTKDKYNTAEQISMGHYTHEKSPIGCAAALATMEAIEQDGLLDKAKADSQFMREKLLEMKVKYPVIGDVRGIGMLWGIELVTDHESKARAYDEAEAVLYQCLNNGVSFKVSQGNVIQLSPPLIITREQLTEALALFEEAIAKVCKDFNYF</sequence>
<evidence type="ECO:0000256" key="1">
    <source>
        <dbReference type="ARBA" id="ARBA00001933"/>
    </source>
</evidence>
<dbReference type="GO" id="GO:0030170">
    <property type="term" value="F:pyridoxal phosphate binding"/>
    <property type="evidence" value="ECO:0007669"/>
    <property type="project" value="InterPro"/>
</dbReference>
<dbReference type="PIRSF" id="PIRSF000521">
    <property type="entry name" value="Transaminase_4ab_Lys_Orn"/>
    <property type="match status" value="1"/>
</dbReference>
<dbReference type="GeneID" id="75165691"/>
<comment type="cofactor">
    <cofactor evidence="1">
        <name>pyridoxal 5'-phosphate</name>
        <dbReference type="ChEBI" id="CHEBI:597326"/>
    </cofactor>
</comment>
<evidence type="ECO:0000313" key="6">
    <source>
        <dbReference type="Proteomes" id="UP000565155"/>
    </source>
</evidence>
<gene>
    <name evidence="5" type="ORF">HKB35_10980</name>
</gene>
<dbReference type="InterPro" id="IPR015421">
    <property type="entry name" value="PyrdxlP-dep_Trfase_major"/>
</dbReference>
<keyword evidence="3 4" id="KW-0663">Pyridoxal phosphate</keyword>
<dbReference type="InterPro" id="IPR005814">
    <property type="entry name" value="Aminotrans_3"/>
</dbReference>
<dbReference type="SUPFAM" id="SSF53383">
    <property type="entry name" value="PLP-dependent transferases"/>
    <property type="match status" value="1"/>
</dbReference>
<organism evidence="5 6">
    <name type="scientific">Vibrio alginolyticus</name>
    <dbReference type="NCBI Taxonomy" id="663"/>
    <lineage>
        <taxon>Bacteria</taxon>
        <taxon>Pseudomonadati</taxon>
        <taxon>Pseudomonadota</taxon>
        <taxon>Gammaproteobacteria</taxon>
        <taxon>Vibrionales</taxon>
        <taxon>Vibrionaceae</taxon>
        <taxon>Vibrio</taxon>
    </lineage>
</organism>
<dbReference type="PANTHER" id="PTHR43094">
    <property type="entry name" value="AMINOTRANSFERASE"/>
    <property type="match status" value="1"/>
</dbReference>
<dbReference type="InterPro" id="IPR015422">
    <property type="entry name" value="PyrdxlP-dep_Trfase_small"/>
</dbReference>
<dbReference type="Pfam" id="PF00202">
    <property type="entry name" value="Aminotran_3"/>
    <property type="match status" value="1"/>
</dbReference>
<evidence type="ECO:0000256" key="3">
    <source>
        <dbReference type="ARBA" id="ARBA00022898"/>
    </source>
</evidence>
<dbReference type="EMBL" id="JABCMA010000009">
    <property type="protein sequence ID" value="NMR74144.1"/>
    <property type="molecule type" value="Genomic_DNA"/>
</dbReference>
<reference evidence="5 6" key="1">
    <citation type="submission" date="2020-04" db="EMBL/GenBank/DDBJ databases">
        <title>Whole-genome sequencing of Vibrio spp. from China reveals different genetic environments of blaCTX-M-14 among diverse lineages.</title>
        <authorList>
            <person name="Zheng Z."/>
            <person name="Ye L."/>
            <person name="Chen S."/>
        </authorList>
    </citation>
    <scope>NUCLEOTIDE SEQUENCE [LARGE SCALE GENOMIC DNA]</scope>
    <source>
        <strain evidence="5 6">Vb1636</strain>
    </source>
</reference>
<dbReference type="GO" id="GO:0008483">
    <property type="term" value="F:transaminase activity"/>
    <property type="evidence" value="ECO:0007669"/>
    <property type="project" value="UniProtKB-KW"/>
</dbReference>
<comment type="similarity">
    <text evidence="2 4">Belongs to the class-III pyridoxal-phosphate-dependent aminotransferase family.</text>
</comment>
<dbReference type="Gene3D" id="3.90.1150.10">
    <property type="entry name" value="Aspartate Aminotransferase, domain 1"/>
    <property type="match status" value="1"/>
</dbReference>
<protein>
    <submittedName>
        <fullName evidence="5">Aspartate aminotransferase family protein</fullName>
    </submittedName>
</protein>
<comment type="caution">
    <text evidence="5">The sequence shown here is derived from an EMBL/GenBank/DDBJ whole genome shotgun (WGS) entry which is preliminary data.</text>
</comment>